<reference evidence="2 3" key="1">
    <citation type="journal article" date="2023" name="G3 (Bethesda)">
        <title>A chromosome-length genome assembly and annotation of blackberry (Rubus argutus, cv. 'Hillquist').</title>
        <authorList>
            <person name="Bruna T."/>
            <person name="Aryal R."/>
            <person name="Dudchenko O."/>
            <person name="Sargent D.J."/>
            <person name="Mead D."/>
            <person name="Buti M."/>
            <person name="Cavallini A."/>
            <person name="Hytonen T."/>
            <person name="Andres J."/>
            <person name="Pham M."/>
            <person name="Weisz D."/>
            <person name="Mascagni F."/>
            <person name="Usai G."/>
            <person name="Natali L."/>
            <person name="Bassil N."/>
            <person name="Fernandez G.E."/>
            <person name="Lomsadze A."/>
            <person name="Armour M."/>
            <person name="Olukolu B."/>
            <person name="Poorten T."/>
            <person name="Britton C."/>
            <person name="Davik J."/>
            <person name="Ashrafi H."/>
            <person name="Aiden E.L."/>
            <person name="Borodovsky M."/>
            <person name="Worthington M."/>
        </authorList>
    </citation>
    <scope>NUCLEOTIDE SEQUENCE [LARGE SCALE GENOMIC DNA]</scope>
    <source>
        <strain evidence="2">PI 553951</strain>
    </source>
</reference>
<keyword evidence="3" id="KW-1185">Reference proteome</keyword>
<dbReference type="InterPro" id="IPR032675">
    <property type="entry name" value="LRR_dom_sf"/>
</dbReference>
<dbReference type="Pfam" id="PF23622">
    <property type="entry name" value="LRR_At1g61320_AtMIF1"/>
    <property type="match status" value="1"/>
</dbReference>
<protein>
    <recommendedName>
        <fullName evidence="1">F-box domain-containing protein</fullName>
    </recommendedName>
</protein>
<dbReference type="InterPro" id="IPR050232">
    <property type="entry name" value="FBL13/AtMIF1-like"/>
</dbReference>
<dbReference type="SUPFAM" id="SSF81383">
    <property type="entry name" value="F-box domain"/>
    <property type="match status" value="1"/>
</dbReference>
<proteinExistence type="predicted"/>
<dbReference type="Gene3D" id="1.20.1280.50">
    <property type="match status" value="1"/>
</dbReference>
<gene>
    <name evidence="2" type="ORF">M0R45_034699</name>
</gene>
<sequence length="509" mass="56981">METRACGKVVVEEELNKVNKPTSDRISNLPDRVLHHTLSFLPIKSIAQTSLLSKRWNSIWGSIPTLDFSTVALPNLDPENQSKTLALIITSVLSRHRGNSNVKVFRVSSRLGFCHLASSCLYDCVRWLVKRRVEELVLEVGSSGRFDLPLCVFQCDSLRCLKLDANVSWCGSPSFWLGATNGLRSLHTLFVSHVDFLVSGLCEDLFSGSSFPCLESLTVESCNGMTHLKISCPNLKVVHVNSMNINSLDVSGMRLENLRVSFTFFRCYGESWVSVFAPNLQTFSWLANCLTEKCLIHGFPALIKSHISCRCPGDLSMVKIHSAMDLISASSQVQSLVISVDFLRVLSKIYFEGGLPYPFVQLQTLKIQTTSLNRHDIPGIACLFKSSPMVHTILIEILGDGARDDFQKWFDVSLDKAYCTEEQYWESQAQALIDFLYHLNVAMIHVKGSMIHKSVVTLVRFLLEHGRGLQEMVLTSQQLNSGNLSLWEDQIRLLEGFPRASADVKLSIA</sequence>
<dbReference type="SUPFAM" id="SSF52047">
    <property type="entry name" value="RNI-like"/>
    <property type="match status" value="1"/>
</dbReference>
<dbReference type="CDD" id="cd22160">
    <property type="entry name" value="F-box_AtFBL13-like"/>
    <property type="match status" value="1"/>
</dbReference>
<dbReference type="PANTHER" id="PTHR31900:SF30">
    <property type="entry name" value="SUPERFAMILY PROTEIN, PUTATIVE-RELATED"/>
    <property type="match status" value="1"/>
</dbReference>
<dbReference type="EMBL" id="JBEDUW010000007">
    <property type="protein sequence ID" value="KAK9910751.1"/>
    <property type="molecule type" value="Genomic_DNA"/>
</dbReference>
<dbReference type="InterPro" id="IPR036047">
    <property type="entry name" value="F-box-like_dom_sf"/>
</dbReference>
<evidence type="ECO:0000313" key="2">
    <source>
        <dbReference type="EMBL" id="KAK9910751.1"/>
    </source>
</evidence>
<evidence type="ECO:0000259" key="1">
    <source>
        <dbReference type="PROSITE" id="PS50181"/>
    </source>
</evidence>
<comment type="caution">
    <text evidence="2">The sequence shown here is derived from an EMBL/GenBank/DDBJ whole genome shotgun (WGS) entry which is preliminary data.</text>
</comment>
<dbReference type="AlphaFoldDB" id="A0AAW1VUL2"/>
<dbReference type="InterPro" id="IPR053781">
    <property type="entry name" value="F-box_AtFBL13-like"/>
</dbReference>
<organism evidence="2 3">
    <name type="scientific">Rubus argutus</name>
    <name type="common">Southern blackberry</name>
    <dbReference type="NCBI Taxonomy" id="59490"/>
    <lineage>
        <taxon>Eukaryota</taxon>
        <taxon>Viridiplantae</taxon>
        <taxon>Streptophyta</taxon>
        <taxon>Embryophyta</taxon>
        <taxon>Tracheophyta</taxon>
        <taxon>Spermatophyta</taxon>
        <taxon>Magnoliopsida</taxon>
        <taxon>eudicotyledons</taxon>
        <taxon>Gunneridae</taxon>
        <taxon>Pentapetalae</taxon>
        <taxon>rosids</taxon>
        <taxon>fabids</taxon>
        <taxon>Rosales</taxon>
        <taxon>Rosaceae</taxon>
        <taxon>Rosoideae</taxon>
        <taxon>Rosoideae incertae sedis</taxon>
        <taxon>Rubus</taxon>
    </lineage>
</organism>
<dbReference type="PROSITE" id="PS50181">
    <property type="entry name" value="FBOX"/>
    <property type="match status" value="1"/>
</dbReference>
<feature type="domain" description="F-box" evidence="1">
    <location>
        <begin position="23"/>
        <end position="71"/>
    </location>
</feature>
<dbReference type="InterPro" id="IPR055357">
    <property type="entry name" value="LRR_At1g61320_AtMIF1"/>
</dbReference>
<dbReference type="Pfam" id="PF00646">
    <property type="entry name" value="F-box"/>
    <property type="match status" value="1"/>
</dbReference>
<evidence type="ECO:0000313" key="3">
    <source>
        <dbReference type="Proteomes" id="UP001457282"/>
    </source>
</evidence>
<name>A0AAW1VUL2_RUBAR</name>
<dbReference type="Proteomes" id="UP001457282">
    <property type="component" value="Unassembled WGS sequence"/>
</dbReference>
<dbReference type="PANTHER" id="PTHR31900">
    <property type="entry name" value="F-BOX/RNI SUPERFAMILY PROTEIN-RELATED"/>
    <property type="match status" value="1"/>
</dbReference>
<accession>A0AAW1VUL2</accession>
<dbReference type="InterPro" id="IPR001810">
    <property type="entry name" value="F-box_dom"/>
</dbReference>
<dbReference type="Gene3D" id="3.80.10.10">
    <property type="entry name" value="Ribonuclease Inhibitor"/>
    <property type="match status" value="1"/>
</dbReference>